<dbReference type="InterPro" id="IPR003325">
    <property type="entry name" value="TerD"/>
</dbReference>
<feature type="domain" description="TerD" evidence="2">
    <location>
        <begin position="14"/>
        <end position="160"/>
    </location>
</feature>
<dbReference type="InterPro" id="IPR051324">
    <property type="entry name" value="Stress/Tellurium_Resist"/>
</dbReference>
<sequence length="286" mass="30513">MLGPQESLPLRCGKLGVAISWDHGGRSSIDVDLQAVVVNNAGTIINAVYFNNMKALKCITHSGDERTGEKEGFDETIWVGLSKLPADVKMLVFVVAAHSGGHLRDVRNGMIHVLEERKDAEVARIAMERSEAEVDVVATLVRAASGAWTFHAVDEPARGGQHFMDVLEPTIGNLIRAVIPAAPKRQKVAFAMEKGAVLDLPETAQLSAITAGLGWDVVGRGVDLDVSGVLLDERAELVDTIFFGKLAGSGLRHSGDNLTGEGSGDDESRSTWLPCPRGRRLAASSS</sequence>
<name>A0ABN9Q1C4_9DINO</name>
<evidence type="ECO:0000259" key="2">
    <source>
        <dbReference type="Pfam" id="PF02342"/>
    </source>
</evidence>
<feature type="region of interest" description="Disordered" evidence="1">
    <location>
        <begin position="254"/>
        <end position="286"/>
    </location>
</feature>
<feature type="domain" description="TerD" evidence="2">
    <location>
        <begin position="190"/>
        <end position="268"/>
    </location>
</feature>
<evidence type="ECO:0000313" key="3">
    <source>
        <dbReference type="EMBL" id="CAK0797927.1"/>
    </source>
</evidence>
<dbReference type="Proteomes" id="UP001189429">
    <property type="component" value="Unassembled WGS sequence"/>
</dbReference>
<evidence type="ECO:0000313" key="4">
    <source>
        <dbReference type="Proteomes" id="UP001189429"/>
    </source>
</evidence>
<dbReference type="EMBL" id="CAUYUJ010001847">
    <property type="protein sequence ID" value="CAK0797927.1"/>
    <property type="molecule type" value="Genomic_DNA"/>
</dbReference>
<reference evidence="3" key="1">
    <citation type="submission" date="2023-10" db="EMBL/GenBank/DDBJ databases">
        <authorList>
            <person name="Chen Y."/>
            <person name="Shah S."/>
            <person name="Dougan E. K."/>
            <person name="Thang M."/>
            <person name="Chan C."/>
        </authorList>
    </citation>
    <scope>NUCLEOTIDE SEQUENCE [LARGE SCALE GENOMIC DNA]</scope>
</reference>
<evidence type="ECO:0000256" key="1">
    <source>
        <dbReference type="SAM" id="MobiDB-lite"/>
    </source>
</evidence>
<accession>A0ABN9Q1C4</accession>
<keyword evidence="4" id="KW-1185">Reference proteome</keyword>
<dbReference type="Pfam" id="PF02342">
    <property type="entry name" value="TerD"/>
    <property type="match status" value="2"/>
</dbReference>
<protein>
    <recommendedName>
        <fullName evidence="2">TerD domain-containing protein</fullName>
    </recommendedName>
</protein>
<dbReference type="PANTHER" id="PTHR32097:SF17">
    <property type="entry name" value="CAMP-BINDING PROTEIN 1-RELATED"/>
    <property type="match status" value="1"/>
</dbReference>
<comment type="caution">
    <text evidence="3">The sequence shown here is derived from an EMBL/GenBank/DDBJ whole genome shotgun (WGS) entry which is preliminary data.</text>
</comment>
<dbReference type="Gene3D" id="2.60.60.30">
    <property type="entry name" value="sav2460 like domains"/>
    <property type="match status" value="2"/>
</dbReference>
<dbReference type="PANTHER" id="PTHR32097">
    <property type="entry name" value="CAMP-BINDING PROTEIN 1-RELATED"/>
    <property type="match status" value="1"/>
</dbReference>
<proteinExistence type="predicted"/>
<dbReference type="CDD" id="cd06974">
    <property type="entry name" value="TerD_like"/>
    <property type="match status" value="1"/>
</dbReference>
<gene>
    <name evidence="3" type="ORF">PCOR1329_LOCUS6857</name>
</gene>
<organism evidence="3 4">
    <name type="scientific">Prorocentrum cordatum</name>
    <dbReference type="NCBI Taxonomy" id="2364126"/>
    <lineage>
        <taxon>Eukaryota</taxon>
        <taxon>Sar</taxon>
        <taxon>Alveolata</taxon>
        <taxon>Dinophyceae</taxon>
        <taxon>Prorocentrales</taxon>
        <taxon>Prorocentraceae</taxon>
        <taxon>Prorocentrum</taxon>
    </lineage>
</organism>